<comment type="caution">
    <text evidence="2">The sequence shown here is derived from an EMBL/GenBank/DDBJ whole genome shotgun (WGS) entry which is preliminary data.</text>
</comment>
<sequence length="149" mass="16156">MISSESTPDDISPESTGYDVSQEHVITGVSDVTSEVNAVTTEVSVVSTTQEMYPDVTTTKTSTGDITMDETFTEKKNESELINYVNMLIGQIKINGEETVIAKSRRTSAPDNRGSAKAIGYVGIISVVVPVLFFIVFDVVTFIKFNSSN</sequence>
<evidence type="ECO:0000256" key="1">
    <source>
        <dbReference type="SAM" id="Phobius"/>
    </source>
</evidence>
<dbReference type="Proteomes" id="UP000596742">
    <property type="component" value="Unassembled WGS sequence"/>
</dbReference>
<reference evidence="2" key="1">
    <citation type="submission" date="2018-11" db="EMBL/GenBank/DDBJ databases">
        <authorList>
            <person name="Alioto T."/>
            <person name="Alioto T."/>
        </authorList>
    </citation>
    <scope>NUCLEOTIDE SEQUENCE</scope>
</reference>
<proteinExistence type="predicted"/>
<evidence type="ECO:0000313" key="2">
    <source>
        <dbReference type="EMBL" id="VDI21647.1"/>
    </source>
</evidence>
<evidence type="ECO:0000313" key="3">
    <source>
        <dbReference type="Proteomes" id="UP000596742"/>
    </source>
</evidence>
<dbReference type="AlphaFoldDB" id="A0A8B6DLQ1"/>
<dbReference type="EMBL" id="UYJE01003707">
    <property type="protein sequence ID" value="VDI21647.1"/>
    <property type="molecule type" value="Genomic_DNA"/>
</dbReference>
<protein>
    <submittedName>
        <fullName evidence="2">Uncharacterized protein</fullName>
    </submittedName>
</protein>
<organism evidence="2 3">
    <name type="scientific">Mytilus galloprovincialis</name>
    <name type="common">Mediterranean mussel</name>
    <dbReference type="NCBI Taxonomy" id="29158"/>
    <lineage>
        <taxon>Eukaryota</taxon>
        <taxon>Metazoa</taxon>
        <taxon>Spiralia</taxon>
        <taxon>Lophotrochozoa</taxon>
        <taxon>Mollusca</taxon>
        <taxon>Bivalvia</taxon>
        <taxon>Autobranchia</taxon>
        <taxon>Pteriomorphia</taxon>
        <taxon>Mytilida</taxon>
        <taxon>Mytiloidea</taxon>
        <taxon>Mytilidae</taxon>
        <taxon>Mytilinae</taxon>
        <taxon>Mytilus</taxon>
    </lineage>
</organism>
<accession>A0A8B6DLQ1</accession>
<feature type="transmembrane region" description="Helical" evidence="1">
    <location>
        <begin position="118"/>
        <end position="143"/>
    </location>
</feature>
<name>A0A8B6DLQ1_MYTGA</name>
<keyword evidence="1" id="KW-0812">Transmembrane</keyword>
<dbReference type="OrthoDB" id="6161701at2759"/>
<keyword evidence="1" id="KW-0472">Membrane</keyword>
<keyword evidence="1" id="KW-1133">Transmembrane helix</keyword>
<keyword evidence="3" id="KW-1185">Reference proteome</keyword>
<gene>
    <name evidence="2" type="ORF">MGAL_10B027390</name>
</gene>